<protein>
    <recommendedName>
        <fullName evidence="1">Heterokaryon incompatibility domain-containing protein</fullName>
    </recommendedName>
</protein>
<comment type="caution">
    <text evidence="2">The sequence shown here is derived from an EMBL/GenBank/DDBJ whole genome shotgun (WGS) entry which is preliminary data.</text>
</comment>
<dbReference type="Pfam" id="PF06985">
    <property type="entry name" value="HET"/>
    <property type="match status" value="1"/>
</dbReference>
<dbReference type="InterPro" id="IPR010730">
    <property type="entry name" value="HET"/>
</dbReference>
<dbReference type="EMBL" id="JAZHXI010000017">
    <property type="protein sequence ID" value="KAL2062409.1"/>
    <property type="molecule type" value="Genomic_DNA"/>
</dbReference>
<keyword evidence="3" id="KW-1185">Reference proteome</keyword>
<accession>A0ABR4BXK8</accession>
<dbReference type="PANTHER" id="PTHR33112:SF11">
    <property type="entry name" value="HETEROKARYON INCOMPATIBILITY DOMAIN-CONTAINING PROTEIN"/>
    <property type="match status" value="1"/>
</dbReference>
<organism evidence="2 3">
    <name type="scientific">Oculimacula yallundae</name>
    <dbReference type="NCBI Taxonomy" id="86028"/>
    <lineage>
        <taxon>Eukaryota</taxon>
        <taxon>Fungi</taxon>
        <taxon>Dikarya</taxon>
        <taxon>Ascomycota</taxon>
        <taxon>Pezizomycotina</taxon>
        <taxon>Leotiomycetes</taxon>
        <taxon>Helotiales</taxon>
        <taxon>Ploettnerulaceae</taxon>
        <taxon>Oculimacula</taxon>
    </lineage>
</organism>
<sequence length="682" mass="78446">MFCQICQTRIFTNFAAWFDEQPHHETYSGFKRSVEGKCYVCCSLWTELTREARESVSEAYLRESVGDANDPSRIPHQKLGWVQLILIDGQHYPATRFAMKGKSRDSEYILSLSLSSPTSIRRHVHTARLFLRPSLYLQIVQNVELIRMELATDTKSESTFSVAEKWLTECHERHEDCRSPHEGSWYPTRVIDCGTLSIPATSCHLIETNTTLITGHYMTLSHCWGKADCLRLTTNNYAQLLNNIPLSSLPQLYQDAVYAARRLKTRYLWIDALCIIQEGDELMDWQNEVSLMSEVYFNASCNICASHTPDGTNSLFNDRLPEALPPNSVDMTFNSHFNSHFNSQDATHFDIVDCNFWKKEVEDAPINSRAWVFQERLLSGSNLFFGKSQIFWECRKKTATETYPDGLPTLVGKGENLKEIFGHDKGSHSRSDPKPISRLWGKLVSGYTNRSLTFPSDKLAAISSLAKRIQPLIDDEYVVGLWRRTLEYEILWHVRDGSVLFPRPKKYRAPTWSWASVDGRITPKPFDTTAPMYKIVDLKIDHNTNDSYTSVKSGYLILRGFLRTVKISKYDNLAQPGRPNMDSVQRAPSGLYVVGFWFSKPRFYIDTLHDDNEQENAEGTLYFYTMLLLKVVDMAKGIFHRIGICHGTVEIETWENILTSKEEHADYPCEMYQDGKHTIRIE</sequence>
<dbReference type="Proteomes" id="UP001595075">
    <property type="component" value="Unassembled WGS sequence"/>
</dbReference>
<feature type="domain" description="Heterokaryon incompatibility" evidence="1">
    <location>
        <begin position="217"/>
        <end position="375"/>
    </location>
</feature>
<evidence type="ECO:0000259" key="1">
    <source>
        <dbReference type="Pfam" id="PF06985"/>
    </source>
</evidence>
<dbReference type="PANTHER" id="PTHR33112">
    <property type="entry name" value="DOMAIN PROTEIN, PUTATIVE-RELATED"/>
    <property type="match status" value="1"/>
</dbReference>
<reference evidence="2 3" key="1">
    <citation type="journal article" date="2024" name="Commun. Biol.">
        <title>Comparative genomic analysis of thermophilic fungi reveals convergent evolutionary adaptations and gene losses.</title>
        <authorList>
            <person name="Steindorff A.S."/>
            <person name="Aguilar-Pontes M.V."/>
            <person name="Robinson A.J."/>
            <person name="Andreopoulos B."/>
            <person name="LaButti K."/>
            <person name="Kuo A."/>
            <person name="Mondo S."/>
            <person name="Riley R."/>
            <person name="Otillar R."/>
            <person name="Haridas S."/>
            <person name="Lipzen A."/>
            <person name="Grimwood J."/>
            <person name="Schmutz J."/>
            <person name="Clum A."/>
            <person name="Reid I.D."/>
            <person name="Moisan M.C."/>
            <person name="Butler G."/>
            <person name="Nguyen T.T.M."/>
            <person name="Dewar K."/>
            <person name="Conant G."/>
            <person name="Drula E."/>
            <person name="Henrissat B."/>
            <person name="Hansel C."/>
            <person name="Singer S."/>
            <person name="Hutchinson M.I."/>
            <person name="de Vries R.P."/>
            <person name="Natvig D.O."/>
            <person name="Powell A.J."/>
            <person name="Tsang A."/>
            <person name="Grigoriev I.V."/>
        </authorList>
    </citation>
    <scope>NUCLEOTIDE SEQUENCE [LARGE SCALE GENOMIC DNA]</scope>
    <source>
        <strain evidence="2 3">CBS 494.80</strain>
    </source>
</reference>
<name>A0ABR4BXK8_9HELO</name>
<evidence type="ECO:0000313" key="2">
    <source>
        <dbReference type="EMBL" id="KAL2062409.1"/>
    </source>
</evidence>
<evidence type="ECO:0000313" key="3">
    <source>
        <dbReference type="Proteomes" id="UP001595075"/>
    </source>
</evidence>
<gene>
    <name evidence="2" type="ORF">VTL71DRAFT_6675</name>
</gene>
<proteinExistence type="predicted"/>